<comment type="caution">
    <text evidence="3">The sequence shown here is derived from an EMBL/GenBank/DDBJ whole genome shotgun (WGS) entry which is preliminary data.</text>
</comment>
<reference evidence="4" key="1">
    <citation type="journal article" date="2019" name="Int. J. Syst. Evol. Microbiol.">
        <title>The Global Catalogue of Microorganisms (GCM) 10K type strain sequencing project: providing services to taxonomists for standard genome sequencing and annotation.</title>
        <authorList>
            <consortium name="The Broad Institute Genomics Platform"/>
            <consortium name="The Broad Institute Genome Sequencing Center for Infectious Disease"/>
            <person name="Wu L."/>
            <person name="Ma J."/>
        </authorList>
    </citation>
    <scope>NUCLEOTIDE SEQUENCE [LARGE SCALE GENOMIC DNA]</scope>
    <source>
        <strain evidence="4">KCTC 13128</strain>
    </source>
</reference>
<accession>A0ABV7CU20</accession>
<name>A0ABV7CU20_9BACI</name>
<sequence length="337" mass="38694">MIVGFMRNNRKPFKMVRLLAKACAYYDIDLVYFHAKDIDLEKEIIHGKMLINNKWITKEISPPPFVDISPYCFKYEEEFQFLKKNSLLSITENIGSKEQVYNEINKDGAFADLIIPTERGSDFDKFYNFLLRNGTIVIKPAKGVKGKNVFMLSGSGKVYTLSRQQTEDHITKEELHHFFTKEIQDNDYLLQKYIHSRTITGDPFDCRIRLEKGEQGKWKTVVYLIRVGTNQKVISNTSQGGSVSKLIPFLEANFPENKDNIEASIKEVAAKLPYKLEEIYNQDFGALGLDIGIDTDGKLYLFEVETGPGTEFGTGEIALIKPDYYNYILQKINSNKE</sequence>
<feature type="domain" description="ATP-grasp" evidence="2">
    <location>
        <begin position="107"/>
        <end position="333"/>
    </location>
</feature>
<proteinExistence type="predicted"/>
<dbReference type="Gene3D" id="3.30.470.20">
    <property type="entry name" value="ATP-grasp fold, B domain"/>
    <property type="match status" value="1"/>
</dbReference>
<organism evidence="3 4">
    <name type="scientific">Virgibacillus xinjiangensis</name>
    <dbReference type="NCBI Taxonomy" id="393090"/>
    <lineage>
        <taxon>Bacteria</taxon>
        <taxon>Bacillati</taxon>
        <taxon>Bacillota</taxon>
        <taxon>Bacilli</taxon>
        <taxon>Bacillales</taxon>
        <taxon>Bacillaceae</taxon>
        <taxon>Virgibacillus</taxon>
    </lineage>
</organism>
<keyword evidence="4" id="KW-1185">Reference proteome</keyword>
<protein>
    <submittedName>
        <fullName evidence="3">YheC/YheD family protein</fullName>
    </submittedName>
</protein>
<keyword evidence="1" id="KW-0547">Nucleotide-binding</keyword>
<dbReference type="SUPFAM" id="SSF56059">
    <property type="entry name" value="Glutathione synthetase ATP-binding domain-like"/>
    <property type="match status" value="1"/>
</dbReference>
<keyword evidence="1" id="KW-0067">ATP-binding</keyword>
<dbReference type="RefSeq" id="WP_390270453.1">
    <property type="nucleotide sequence ID" value="NZ_JBHRSA010000029.1"/>
</dbReference>
<dbReference type="PROSITE" id="PS50975">
    <property type="entry name" value="ATP_GRASP"/>
    <property type="match status" value="1"/>
</dbReference>
<dbReference type="InterPro" id="IPR013815">
    <property type="entry name" value="ATP_grasp_subdomain_1"/>
</dbReference>
<gene>
    <name evidence="3" type="ORF">ACFOGI_06850</name>
</gene>
<dbReference type="InterPro" id="IPR011761">
    <property type="entry name" value="ATP-grasp"/>
</dbReference>
<dbReference type="EMBL" id="JBHRSA010000029">
    <property type="protein sequence ID" value="MFC3039967.1"/>
    <property type="molecule type" value="Genomic_DNA"/>
</dbReference>
<evidence type="ECO:0000313" key="3">
    <source>
        <dbReference type="EMBL" id="MFC3039967.1"/>
    </source>
</evidence>
<dbReference type="Pfam" id="PF14398">
    <property type="entry name" value="ATPgrasp_YheCD"/>
    <property type="match status" value="1"/>
</dbReference>
<dbReference type="Proteomes" id="UP001595279">
    <property type="component" value="Unassembled WGS sequence"/>
</dbReference>
<dbReference type="InterPro" id="IPR026838">
    <property type="entry name" value="YheC/D"/>
</dbReference>
<evidence type="ECO:0000313" key="4">
    <source>
        <dbReference type="Proteomes" id="UP001595279"/>
    </source>
</evidence>
<evidence type="ECO:0000256" key="1">
    <source>
        <dbReference type="PROSITE-ProRule" id="PRU00409"/>
    </source>
</evidence>
<dbReference type="Gene3D" id="3.30.1490.20">
    <property type="entry name" value="ATP-grasp fold, A domain"/>
    <property type="match status" value="1"/>
</dbReference>
<evidence type="ECO:0000259" key="2">
    <source>
        <dbReference type="PROSITE" id="PS50975"/>
    </source>
</evidence>